<dbReference type="Proteomes" id="UP000887023">
    <property type="component" value="Chromosome"/>
</dbReference>
<sequence>MSGGGAELTVAGSVPSGPGLNGPDMDRSEMNEVLREYLRVLRERWRVVAVVTLVLVGLVAAYLLTRPPSYAASAVVLVSTPGDNADTYYEGQRYAEERVPTYLALLTDQALATRVIVALNLPTDPATLLAGTVAAPIPDTVTIRLTTEAHSPASALRINQAFLDQWTAAVAAAESIPGARYPRARLQVVQQPGDAVHPAGMPAALALGAAGGAGLAFGALFAVLSALVDRRIRLPADAAAICGAPLFGVVGARGEAADQYADLRRRLYARRSSGMRGTVVLITPVDRDAGGSTVAAGLAAGLHEVGAHTIAVDCDVRVPDLGDRFEATAASLTDVALHRVGPNEMLTAGAGLRVVPAGAVDVSAARIVDSPEVHMLLDRFRYAAEWTIVDSAPAGDYSDALRLAGTADLVLLVARVGHSRSDRIARIAAEFRAARTPIDGVVVVDPAGPRGARRWLARRWKRGGNK</sequence>
<organism evidence="10 11">
    <name type="scientific">Skermania pinensis</name>
    <dbReference type="NCBI Taxonomy" id="39122"/>
    <lineage>
        <taxon>Bacteria</taxon>
        <taxon>Bacillati</taxon>
        <taxon>Actinomycetota</taxon>
        <taxon>Actinomycetes</taxon>
        <taxon>Mycobacteriales</taxon>
        <taxon>Gordoniaceae</taxon>
        <taxon>Skermania</taxon>
    </lineage>
</organism>
<evidence type="ECO:0000256" key="7">
    <source>
        <dbReference type="SAM" id="MobiDB-lite"/>
    </source>
</evidence>
<feature type="transmembrane region" description="Helical" evidence="8">
    <location>
        <begin position="203"/>
        <end position="228"/>
    </location>
</feature>
<keyword evidence="5 8" id="KW-1133">Transmembrane helix</keyword>
<evidence type="ECO:0000256" key="6">
    <source>
        <dbReference type="ARBA" id="ARBA00023136"/>
    </source>
</evidence>
<proteinExistence type="inferred from homology"/>
<evidence type="ECO:0000313" key="11">
    <source>
        <dbReference type="Proteomes" id="UP000887023"/>
    </source>
</evidence>
<comment type="subcellular location">
    <subcellularLocation>
        <location evidence="1">Cell membrane</location>
        <topology evidence="1">Multi-pass membrane protein</topology>
    </subcellularLocation>
</comment>
<reference evidence="10" key="1">
    <citation type="submission" date="2021-07" db="EMBL/GenBank/DDBJ databases">
        <title>Candidatus Kaistella beijingensis sp. nov. isolated from a municipal wastewater treatment plant is involved in sludge foaming.</title>
        <authorList>
            <person name="Song Y."/>
            <person name="Liu S.-J."/>
        </authorList>
    </citation>
    <scope>NUCLEOTIDE SEQUENCE</scope>
    <source>
        <strain evidence="10">DSM 43998</strain>
    </source>
</reference>
<protein>
    <recommendedName>
        <fullName evidence="9">Polysaccharide chain length determinant N-terminal domain-containing protein</fullName>
    </recommendedName>
</protein>
<name>A0ABX8SDJ8_9ACTN</name>
<feature type="domain" description="Polysaccharide chain length determinant N-terminal" evidence="9">
    <location>
        <begin position="34"/>
        <end position="115"/>
    </location>
</feature>
<evidence type="ECO:0000256" key="4">
    <source>
        <dbReference type="ARBA" id="ARBA00022692"/>
    </source>
</evidence>
<dbReference type="InterPro" id="IPR050445">
    <property type="entry name" value="Bact_polysacc_biosynth/exp"/>
</dbReference>
<evidence type="ECO:0000313" key="10">
    <source>
        <dbReference type="EMBL" id="QXQ15222.1"/>
    </source>
</evidence>
<dbReference type="Pfam" id="PF02706">
    <property type="entry name" value="Wzz"/>
    <property type="match status" value="1"/>
</dbReference>
<keyword evidence="3" id="KW-1003">Cell membrane</keyword>
<keyword evidence="11" id="KW-1185">Reference proteome</keyword>
<feature type="region of interest" description="Disordered" evidence="7">
    <location>
        <begin position="1"/>
        <end position="26"/>
    </location>
</feature>
<evidence type="ECO:0000256" key="8">
    <source>
        <dbReference type="SAM" id="Phobius"/>
    </source>
</evidence>
<dbReference type="InterPro" id="IPR027417">
    <property type="entry name" value="P-loop_NTPase"/>
</dbReference>
<evidence type="ECO:0000256" key="1">
    <source>
        <dbReference type="ARBA" id="ARBA00004651"/>
    </source>
</evidence>
<evidence type="ECO:0000256" key="3">
    <source>
        <dbReference type="ARBA" id="ARBA00022475"/>
    </source>
</evidence>
<dbReference type="EMBL" id="CP079105">
    <property type="protein sequence ID" value="QXQ15222.1"/>
    <property type="molecule type" value="Genomic_DNA"/>
</dbReference>
<accession>A0ABX8SDJ8</accession>
<dbReference type="PANTHER" id="PTHR32309">
    <property type="entry name" value="TYROSINE-PROTEIN KINASE"/>
    <property type="match status" value="1"/>
</dbReference>
<dbReference type="RefSeq" id="WP_066471631.1">
    <property type="nucleotide sequence ID" value="NZ_CBCRUZ010000001.1"/>
</dbReference>
<keyword evidence="4 8" id="KW-0812">Transmembrane</keyword>
<evidence type="ECO:0000256" key="2">
    <source>
        <dbReference type="ARBA" id="ARBA00006683"/>
    </source>
</evidence>
<comment type="similarity">
    <text evidence="2">Belongs to the CpsC/CapA family.</text>
</comment>
<dbReference type="Gene3D" id="3.40.50.300">
    <property type="entry name" value="P-loop containing nucleotide triphosphate hydrolases"/>
    <property type="match status" value="1"/>
</dbReference>
<dbReference type="PANTHER" id="PTHR32309:SF31">
    <property type="entry name" value="CAPSULAR EXOPOLYSACCHARIDE FAMILY"/>
    <property type="match status" value="1"/>
</dbReference>
<evidence type="ECO:0000256" key="5">
    <source>
        <dbReference type="ARBA" id="ARBA00022989"/>
    </source>
</evidence>
<dbReference type="InterPro" id="IPR003856">
    <property type="entry name" value="LPS_length_determ_N"/>
</dbReference>
<evidence type="ECO:0000259" key="9">
    <source>
        <dbReference type="Pfam" id="PF02706"/>
    </source>
</evidence>
<keyword evidence="6 8" id="KW-0472">Membrane</keyword>
<dbReference type="SUPFAM" id="SSF52540">
    <property type="entry name" value="P-loop containing nucleoside triphosphate hydrolases"/>
    <property type="match status" value="1"/>
</dbReference>
<feature type="transmembrane region" description="Helical" evidence="8">
    <location>
        <begin position="45"/>
        <end position="64"/>
    </location>
</feature>
<gene>
    <name evidence="10" type="ORF">KV203_07820</name>
</gene>